<dbReference type="Proteomes" id="UP000076490">
    <property type="component" value="Unassembled WGS sequence"/>
</dbReference>
<protein>
    <submittedName>
        <fullName evidence="5">Transcriptional regulator</fullName>
    </submittedName>
</protein>
<proteinExistence type="predicted"/>
<keyword evidence="1" id="KW-0805">Transcription regulation</keyword>
<dbReference type="RefSeq" id="WP_063181906.1">
    <property type="nucleotide sequence ID" value="NZ_LQNT01000011.1"/>
</dbReference>
<keyword evidence="3" id="KW-0804">Transcription</keyword>
<accession>A0A165GN37</accession>
<dbReference type="InterPro" id="IPR051081">
    <property type="entry name" value="HTH_MetalResp_TranReg"/>
</dbReference>
<dbReference type="Pfam" id="PF01022">
    <property type="entry name" value="HTH_5"/>
    <property type="match status" value="1"/>
</dbReference>
<dbReference type="EMBL" id="LQNT01000011">
    <property type="protein sequence ID" value="KZE37035.1"/>
    <property type="molecule type" value="Genomic_DNA"/>
</dbReference>
<evidence type="ECO:0000313" key="5">
    <source>
        <dbReference type="EMBL" id="KZE37035.1"/>
    </source>
</evidence>
<evidence type="ECO:0000256" key="3">
    <source>
        <dbReference type="ARBA" id="ARBA00023163"/>
    </source>
</evidence>
<dbReference type="Gene3D" id="1.10.10.10">
    <property type="entry name" value="Winged helix-like DNA-binding domain superfamily/Winged helix DNA-binding domain"/>
    <property type="match status" value="1"/>
</dbReference>
<dbReference type="OrthoDB" id="9798835at2"/>
<evidence type="ECO:0000256" key="1">
    <source>
        <dbReference type="ARBA" id="ARBA00023015"/>
    </source>
</evidence>
<sequence>MELTELETFMKAAGDGSRLKILQQLTGGPVCVCDLTPLVGLTQPAVSQHLKRLKEAGIISGERRGRWTFWSLDQTHPLHDILIGLLSRVPAPDRTVTDLEATGEKGCCTP</sequence>
<dbReference type="PANTHER" id="PTHR33154">
    <property type="entry name" value="TRANSCRIPTIONAL REGULATOR, ARSR FAMILY"/>
    <property type="match status" value="1"/>
</dbReference>
<dbReference type="InterPro" id="IPR011991">
    <property type="entry name" value="ArsR-like_HTH"/>
</dbReference>
<dbReference type="PANTHER" id="PTHR33154:SF18">
    <property type="entry name" value="ARSENICAL RESISTANCE OPERON REPRESSOR"/>
    <property type="match status" value="1"/>
</dbReference>
<dbReference type="SUPFAM" id="SSF46785">
    <property type="entry name" value="Winged helix' DNA-binding domain"/>
    <property type="match status" value="1"/>
</dbReference>
<dbReference type="InterPro" id="IPR001845">
    <property type="entry name" value="HTH_ArsR_DNA-bd_dom"/>
</dbReference>
<name>A0A165GN37_9BACL</name>
<reference evidence="5 6" key="1">
    <citation type="submission" date="2016-01" db="EMBL/GenBank/DDBJ databases">
        <title>Whole genome sequencing of Bhargavaea cecembensis T14.</title>
        <authorList>
            <person name="Hong K.W."/>
        </authorList>
    </citation>
    <scope>NUCLEOTIDE SEQUENCE [LARGE SCALE GENOMIC DNA]</scope>
    <source>
        <strain evidence="5 6">T14</strain>
    </source>
</reference>
<dbReference type="InterPro" id="IPR036390">
    <property type="entry name" value="WH_DNA-bd_sf"/>
</dbReference>
<organism evidence="5 6">
    <name type="scientific">Bhargavaea cecembensis</name>
    <dbReference type="NCBI Taxonomy" id="394098"/>
    <lineage>
        <taxon>Bacteria</taxon>
        <taxon>Bacillati</taxon>
        <taxon>Bacillota</taxon>
        <taxon>Bacilli</taxon>
        <taxon>Bacillales</taxon>
        <taxon>Caryophanaceae</taxon>
        <taxon>Bhargavaea</taxon>
    </lineage>
</organism>
<dbReference type="SMART" id="SM00418">
    <property type="entry name" value="HTH_ARSR"/>
    <property type="match status" value="1"/>
</dbReference>
<dbReference type="PRINTS" id="PR00778">
    <property type="entry name" value="HTHARSR"/>
</dbReference>
<evidence type="ECO:0000256" key="2">
    <source>
        <dbReference type="ARBA" id="ARBA00023125"/>
    </source>
</evidence>
<evidence type="ECO:0000259" key="4">
    <source>
        <dbReference type="PROSITE" id="PS50987"/>
    </source>
</evidence>
<comment type="caution">
    <text evidence="5">The sequence shown here is derived from an EMBL/GenBank/DDBJ whole genome shotgun (WGS) entry which is preliminary data.</text>
</comment>
<dbReference type="InterPro" id="IPR036388">
    <property type="entry name" value="WH-like_DNA-bd_sf"/>
</dbReference>
<dbReference type="PROSITE" id="PS50987">
    <property type="entry name" value="HTH_ARSR_2"/>
    <property type="match status" value="1"/>
</dbReference>
<gene>
    <name evidence="5" type="ORF">AV656_10645</name>
</gene>
<dbReference type="NCBIfam" id="NF033788">
    <property type="entry name" value="HTH_metalloreg"/>
    <property type="match status" value="1"/>
</dbReference>
<dbReference type="AlphaFoldDB" id="A0A165GN37"/>
<dbReference type="GO" id="GO:0003700">
    <property type="term" value="F:DNA-binding transcription factor activity"/>
    <property type="evidence" value="ECO:0007669"/>
    <property type="project" value="InterPro"/>
</dbReference>
<keyword evidence="2" id="KW-0238">DNA-binding</keyword>
<dbReference type="GO" id="GO:0003677">
    <property type="term" value="F:DNA binding"/>
    <property type="evidence" value="ECO:0007669"/>
    <property type="project" value="UniProtKB-KW"/>
</dbReference>
<dbReference type="CDD" id="cd00090">
    <property type="entry name" value="HTH_ARSR"/>
    <property type="match status" value="1"/>
</dbReference>
<feature type="domain" description="HTH arsR-type" evidence="4">
    <location>
        <begin position="1"/>
        <end position="92"/>
    </location>
</feature>
<evidence type="ECO:0000313" key="6">
    <source>
        <dbReference type="Proteomes" id="UP000076490"/>
    </source>
</evidence>